<dbReference type="Pfam" id="PF13416">
    <property type="entry name" value="SBP_bac_8"/>
    <property type="match status" value="1"/>
</dbReference>
<dbReference type="SUPFAM" id="SSF53850">
    <property type="entry name" value="Periplasmic binding protein-like II"/>
    <property type="match status" value="1"/>
</dbReference>
<dbReference type="PROSITE" id="PS51257">
    <property type="entry name" value="PROKAR_LIPOPROTEIN"/>
    <property type="match status" value="1"/>
</dbReference>
<gene>
    <name evidence="2" type="ORF">DWV29_17645</name>
</gene>
<protein>
    <submittedName>
        <fullName evidence="2">Extracellular solute-binding protein</fullName>
    </submittedName>
</protein>
<dbReference type="PANTHER" id="PTHR43649:SF12">
    <property type="entry name" value="DIACETYLCHITOBIOSE BINDING PROTEIN DASA"/>
    <property type="match status" value="1"/>
</dbReference>
<proteinExistence type="predicted"/>
<feature type="signal peptide" evidence="1">
    <location>
        <begin position="1"/>
        <end position="25"/>
    </location>
</feature>
<evidence type="ECO:0000313" key="2">
    <source>
        <dbReference type="EMBL" id="RGX26910.1"/>
    </source>
</evidence>
<accession>A0A413FC35</accession>
<dbReference type="AlphaFoldDB" id="A0A413FC35"/>
<dbReference type="Gene3D" id="3.40.190.10">
    <property type="entry name" value="Periplasmic binding protein-like II"/>
    <property type="match status" value="2"/>
</dbReference>
<organism evidence="2 3">
    <name type="scientific">Enterocloster asparagiformis</name>
    <dbReference type="NCBI Taxonomy" id="333367"/>
    <lineage>
        <taxon>Bacteria</taxon>
        <taxon>Bacillati</taxon>
        <taxon>Bacillota</taxon>
        <taxon>Clostridia</taxon>
        <taxon>Lachnospirales</taxon>
        <taxon>Lachnospiraceae</taxon>
        <taxon>Enterocloster</taxon>
    </lineage>
</organism>
<dbReference type="Proteomes" id="UP000283880">
    <property type="component" value="Unassembled WGS sequence"/>
</dbReference>
<reference evidence="2 3" key="1">
    <citation type="submission" date="2018-08" db="EMBL/GenBank/DDBJ databases">
        <title>A genome reference for cultivated species of the human gut microbiota.</title>
        <authorList>
            <person name="Zou Y."/>
            <person name="Xue W."/>
            <person name="Luo G."/>
        </authorList>
    </citation>
    <scope>NUCLEOTIDE SEQUENCE [LARGE SCALE GENOMIC DNA]</scope>
    <source>
        <strain evidence="2 3">AF04-15</strain>
    </source>
</reference>
<dbReference type="InterPro" id="IPR050490">
    <property type="entry name" value="Bact_solute-bd_prot1"/>
</dbReference>
<comment type="caution">
    <text evidence="2">The sequence shown here is derived from an EMBL/GenBank/DDBJ whole genome shotgun (WGS) entry which is preliminary data.</text>
</comment>
<dbReference type="RefSeq" id="WP_007715499.1">
    <property type="nucleotide sequence ID" value="NZ_JAWRJJ010000082.1"/>
</dbReference>
<dbReference type="InterPro" id="IPR006059">
    <property type="entry name" value="SBP"/>
</dbReference>
<feature type="chain" id="PRO_5019492098" evidence="1">
    <location>
        <begin position="26"/>
        <end position="436"/>
    </location>
</feature>
<dbReference type="OrthoDB" id="2524388at2"/>
<dbReference type="EMBL" id="QSBM01000014">
    <property type="protein sequence ID" value="RGX26910.1"/>
    <property type="molecule type" value="Genomic_DNA"/>
</dbReference>
<sequence length="436" mass="48038">MKRNFIRALLAVALAGLLSSGCGRADPPNELHLVPEEQDKIVINLFTSIESSETSSASLYRDLIADYNAQSGDVEIRVSGLSTADGYNEALKNRLDNGKDVDLFIVNADTVKALNAKGYFYDLSDQPVFQELNDSAMQQAIVKGTAYCLPTKMTAYGLYVNEGLLREYGLEPPEDAEEFLYCCQVLKENGITPIGINRWYAMTVFAMARGLYPIYQAENTDEIIQGLNDGSIKISEYMLEGFRFFKELVDNGYYGDNLTVEGVDAIRANTTDWEGFRDGKIAFTVFPAGKEEDIEREVPDMDFIQQGIPALPDGTVSLPSIGTRICVNAKGAHVAESLEVLEYLTTHKKNELNKGASSILPVFKYEEFDLDPRLQALYDDACSPGQIPIEDMSLSFDYWGTIRTLCLDIIGGATPEEAAASYDRIQLEAVAAAGAQ</sequence>
<name>A0A413FC35_9FIRM</name>
<keyword evidence="1" id="KW-0732">Signal</keyword>
<dbReference type="PANTHER" id="PTHR43649">
    <property type="entry name" value="ARABINOSE-BINDING PROTEIN-RELATED"/>
    <property type="match status" value="1"/>
</dbReference>
<evidence type="ECO:0000313" key="3">
    <source>
        <dbReference type="Proteomes" id="UP000283880"/>
    </source>
</evidence>
<evidence type="ECO:0000256" key="1">
    <source>
        <dbReference type="SAM" id="SignalP"/>
    </source>
</evidence>